<organism evidence="5 6">
    <name type="scientific">Fructobacillus evanidus</name>
    <dbReference type="NCBI Taxonomy" id="3064281"/>
    <lineage>
        <taxon>Bacteria</taxon>
        <taxon>Bacillati</taxon>
        <taxon>Bacillota</taxon>
        <taxon>Bacilli</taxon>
        <taxon>Lactobacillales</taxon>
        <taxon>Lactobacillaceae</taxon>
        <taxon>Fructobacillus</taxon>
    </lineage>
</organism>
<feature type="domain" description="SF3 helicase" evidence="4">
    <location>
        <begin position="164"/>
        <end position="330"/>
    </location>
</feature>
<dbReference type="PROSITE" id="PS51206">
    <property type="entry name" value="SF3_HELICASE_1"/>
    <property type="match status" value="1"/>
</dbReference>
<sequence>MAKIEKQPKWLIVDGDGKPKNINHLLLAETILKKHPIKVVPFGNDFNYYSYNGVNWEDTKKERALLNAKRYAMDYLKEVDFYSVKRMEDTAKTVIIKAQLQYNPFIKQKTDRVAFKNGTYLLKSGEMLGVNVPTDYLVNGHDYEARPEGTTTNINVWGKYIFGPSWEYVKEIVGYAFIPEQHTFNTLTIILDEIGGTGKSYFISRIILPLIGKANLVAKDIDTLTGSNGKSSRFGTVDFIGKLANIHLDIPDTVISTPDALKTITGGDVVEVEGKGTNAISVELYAKLIFATNSRPKIAMSSALAQRIHLVPVVAPKVRDNPQEAEKRSKKWSESKAVKEIGSFAIECIEAFKQARDIGHLTVNDEIKELTEAWAIEQDLVTLFLSEAKTPLPEGADGGIKKGTAYARFRDWLVDNKQQSKIKERQFNKKLELLGYIGAKTRNHPEGDTENPQASWLGLDLKKYTKE</sequence>
<dbReference type="EMBL" id="CAUZMB010000003">
    <property type="protein sequence ID" value="CAK1235613.1"/>
    <property type="molecule type" value="Genomic_DNA"/>
</dbReference>
<accession>A0ABM9MRV0</accession>
<evidence type="ECO:0000313" key="5">
    <source>
        <dbReference type="EMBL" id="CAK1235613.1"/>
    </source>
</evidence>
<name>A0ABM9MRV0_9LACO</name>
<dbReference type="InterPro" id="IPR051620">
    <property type="entry name" value="ORF904-like_C"/>
</dbReference>
<keyword evidence="3" id="KW-0067">ATP-binding</keyword>
<proteinExistence type="predicted"/>
<dbReference type="Pfam" id="PF19263">
    <property type="entry name" value="DUF5906"/>
    <property type="match status" value="1"/>
</dbReference>
<dbReference type="Proteomes" id="UP001314166">
    <property type="component" value="Unassembled WGS sequence"/>
</dbReference>
<keyword evidence="2" id="KW-0378">Hydrolase</keyword>
<comment type="caution">
    <text evidence="5">The sequence shown here is derived from an EMBL/GenBank/DDBJ whole genome shotgun (WGS) entry which is preliminary data.</text>
</comment>
<protein>
    <submittedName>
        <fullName evidence="5">Phage- or plasmid-associated</fullName>
    </submittedName>
</protein>
<evidence type="ECO:0000259" key="4">
    <source>
        <dbReference type="PROSITE" id="PS51206"/>
    </source>
</evidence>
<dbReference type="InterPro" id="IPR014015">
    <property type="entry name" value="Helicase_SF3_DNA-vir"/>
</dbReference>
<dbReference type="PANTHER" id="PTHR35372">
    <property type="entry name" value="ATP BINDING PROTEIN-RELATED"/>
    <property type="match status" value="1"/>
</dbReference>
<keyword evidence="6" id="KW-1185">Reference proteome</keyword>
<dbReference type="Gene3D" id="3.40.50.300">
    <property type="entry name" value="P-loop containing nucleotide triphosphate hydrolases"/>
    <property type="match status" value="1"/>
</dbReference>
<gene>
    <name evidence="5" type="ORF">R55214_HHFBAMCI_00567</name>
</gene>
<evidence type="ECO:0000256" key="3">
    <source>
        <dbReference type="ARBA" id="ARBA00022840"/>
    </source>
</evidence>
<evidence type="ECO:0000256" key="2">
    <source>
        <dbReference type="ARBA" id="ARBA00022801"/>
    </source>
</evidence>
<dbReference type="PANTHER" id="PTHR35372:SF2">
    <property type="entry name" value="SF3 HELICASE DOMAIN-CONTAINING PROTEIN"/>
    <property type="match status" value="1"/>
</dbReference>
<reference evidence="5 6" key="1">
    <citation type="submission" date="2023-10" db="EMBL/GenBank/DDBJ databases">
        <authorList>
            <person name="Botero Cardona J."/>
        </authorList>
    </citation>
    <scope>NUCLEOTIDE SEQUENCE [LARGE SCALE GENOMIC DNA]</scope>
    <source>
        <strain evidence="5 6">R-55214</strain>
    </source>
</reference>
<dbReference type="InterPro" id="IPR045455">
    <property type="entry name" value="NrS-1_pol-like_helicase"/>
</dbReference>
<evidence type="ECO:0000313" key="6">
    <source>
        <dbReference type="Proteomes" id="UP001314166"/>
    </source>
</evidence>
<keyword evidence="1" id="KW-0547">Nucleotide-binding</keyword>
<dbReference type="RefSeq" id="WP_338348457.1">
    <property type="nucleotide sequence ID" value="NZ_CAUZLV010000004.1"/>
</dbReference>
<evidence type="ECO:0000256" key="1">
    <source>
        <dbReference type="ARBA" id="ARBA00022741"/>
    </source>
</evidence>
<dbReference type="InterPro" id="IPR027417">
    <property type="entry name" value="P-loop_NTPase"/>
</dbReference>